<feature type="transmembrane region" description="Helical" evidence="1">
    <location>
        <begin position="50"/>
        <end position="68"/>
    </location>
</feature>
<reference evidence="3" key="1">
    <citation type="journal article" date="2014" name="Proc. Natl. Acad. Sci. U.S.A.">
        <title>Extensive sampling of basidiomycete genomes demonstrates inadequacy of the white-rot/brown-rot paradigm for wood decay fungi.</title>
        <authorList>
            <person name="Riley R."/>
            <person name="Salamov A.A."/>
            <person name="Brown D.W."/>
            <person name="Nagy L.G."/>
            <person name="Floudas D."/>
            <person name="Held B.W."/>
            <person name="Levasseur A."/>
            <person name="Lombard V."/>
            <person name="Morin E."/>
            <person name="Otillar R."/>
            <person name="Lindquist E.A."/>
            <person name="Sun H."/>
            <person name="LaButti K.M."/>
            <person name="Schmutz J."/>
            <person name="Jabbour D."/>
            <person name="Luo H."/>
            <person name="Baker S.E."/>
            <person name="Pisabarro A.G."/>
            <person name="Walton J.D."/>
            <person name="Blanchette R.A."/>
            <person name="Henrissat B."/>
            <person name="Martin F."/>
            <person name="Cullen D."/>
            <person name="Hibbett D.S."/>
            <person name="Grigoriev I.V."/>
        </authorList>
    </citation>
    <scope>NUCLEOTIDE SEQUENCE [LARGE SCALE GENOMIC DNA]</scope>
    <source>
        <strain evidence="3">MUCL 33604</strain>
    </source>
</reference>
<accession>A0A067PKF1</accession>
<dbReference type="Proteomes" id="UP000027265">
    <property type="component" value="Unassembled WGS sequence"/>
</dbReference>
<evidence type="ECO:0000313" key="3">
    <source>
        <dbReference type="Proteomes" id="UP000027265"/>
    </source>
</evidence>
<name>A0A067PKF1_9AGAM</name>
<keyword evidence="3" id="KW-1185">Reference proteome</keyword>
<sequence length="421" mass="47543">MSVSDVCNNRTMWGIVSSCLTTVFSCTWVAVHPNIPGPYETSIEITFRRVGLMLMALIAPELTILWAMKQWFCARRIAKAHSERGWTKTHGFFTLMGGFMRVRGRMEVPVEVILPNSAHLSDFLFDEYPPITEAHIQDRSKRDALSKGLVLVQTTWFILQCLARVIKRLPITELEIATLAFTVLNLATYWFWWNKPADVHYPYTLRERPTPYDNEVLEKGGEAENGAEDHHKGRNGFVRIASRFKSGTRAVFSEAWGMAKRDHPLARVFSFPYYLLREAVILPLLLPSIDRKALQVPTFYAGDLDDTEDSLVAWISAFIACVFGAIHCFAWSLQFPSHAQQLIWRVSAVVVTSAPLLAVSAFQSPEESLFSAILIGFVVPATSIIYVIARIALLVLAFTSLRSLPPGAFENVYWTTFIPHL</sequence>
<dbReference type="HOGENOM" id="CLU_022883_6_0_1"/>
<keyword evidence="1" id="KW-0472">Membrane</keyword>
<evidence type="ECO:0000313" key="2">
    <source>
        <dbReference type="EMBL" id="KDQ55304.1"/>
    </source>
</evidence>
<protein>
    <submittedName>
        <fullName evidence="2">Uncharacterized protein</fullName>
    </submittedName>
</protein>
<dbReference type="AlphaFoldDB" id="A0A067PKF1"/>
<dbReference type="STRING" id="933084.A0A067PKF1"/>
<dbReference type="PANTHER" id="PTHR35043">
    <property type="entry name" value="TRANSCRIPTION FACTOR DOMAIN-CONTAINING PROTEIN"/>
    <property type="match status" value="1"/>
</dbReference>
<feature type="transmembrane region" description="Helical" evidence="1">
    <location>
        <begin position="12"/>
        <end position="30"/>
    </location>
</feature>
<proteinExistence type="predicted"/>
<keyword evidence="1" id="KW-0812">Transmembrane</keyword>
<feature type="transmembrane region" description="Helical" evidence="1">
    <location>
        <begin position="311"/>
        <end position="330"/>
    </location>
</feature>
<gene>
    <name evidence="2" type="ORF">JAAARDRAFT_133786</name>
</gene>
<feature type="transmembrane region" description="Helical" evidence="1">
    <location>
        <begin position="342"/>
        <end position="363"/>
    </location>
</feature>
<dbReference type="OrthoDB" id="9451547at2759"/>
<feature type="transmembrane region" description="Helical" evidence="1">
    <location>
        <begin position="174"/>
        <end position="193"/>
    </location>
</feature>
<organism evidence="2 3">
    <name type="scientific">Jaapia argillacea MUCL 33604</name>
    <dbReference type="NCBI Taxonomy" id="933084"/>
    <lineage>
        <taxon>Eukaryota</taxon>
        <taxon>Fungi</taxon>
        <taxon>Dikarya</taxon>
        <taxon>Basidiomycota</taxon>
        <taxon>Agaricomycotina</taxon>
        <taxon>Agaricomycetes</taxon>
        <taxon>Agaricomycetidae</taxon>
        <taxon>Jaapiales</taxon>
        <taxon>Jaapiaceae</taxon>
        <taxon>Jaapia</taxon>
    </lineage>
</organism>
<dbReference type="PANTHER" id="PTHR35043:SF7">
    <property type="entry name" value="TRANSCRIPTION FACTOR DOMAIN-CONTAINING PROTEIN"/>
    <property type="match status" value="1"/>
</dbReference>
<dbReference type="InParanoid" id="A0A067PKF1"/>
<dbReference type="EMBL" id="KL197725">
    <property type="protein sequence ID" value="KDQ55304.1"/>
    <property type="molecule type" value="Genomic_DNA"/>
</dbReference>
<feature type="transmembrane region" description="Helical" evidence="1">
    <location>
        <begin position="369"/>
        <end position="396"/>
    </location>
</feature>
<keyword evidence="1" id="KW-1133">Transmembrane helix</keyword>
<evidence type="ECO:0000256" key="1">
    <source>
        <dbReference type="SAM" id="Phobius"/>
    </source>
</evidence>